<dbReference type="InterPro" id="IPR036873">
    <property type="entry name" value="Rhodanese-like_dom_sf"/>
</dbReference>
<dbReference type="Gene3D" id="3.40.250.10">
    <property type="entry name" value="Rhodanese-like domain"/>
    <property type="match status" value="2"/>
</dbReference>
<dbReference type="PANTHER" id="PTHR11364">
    <property type="entry name" value="THIOSULFATE SULFERTANSFERASE"/>
    <property type="match status" value="1"/>
</dbReference>
<reference evidence="4 5" key="1">
    <citation type="submission" date="2020-07" db="EMBL/GenBank/DDBJ databases">
        <title>Facklamia lactis sp. nov., isolated from raw milk.</title>
        <authorList>
            <person name="Doll E.V."/>
            <person name="Huptas C."/>
            <person name="Staib L."/>
            <person name="Wenning M."/>
            <person name="Scherer S."/>
        </authorList>
    </citation>
    <scope>NUCLEOTIDE SEQUENCE [LARGE SCALE GENOMIC DNA]</scope>
    <source>
        <strain evidence="4 5">DSM 111018</strain>
    </source>
</reference>
<dbReference type="PANTHER" id="PTHR11364:SF27">
    <property type="entry name" value="SULFURTRANSFERASE"/>
    <property type="match status" value="1"/>
</dbReference>
<feature type="domain" description="Rhodanese" evidence="3">
    <location>
        <begin position="34"/>
        <end position="133"/>
    </location>
</feature>
<protein>
    <submittedName>
        <fullName evidence="4">Sulfurtransferase</fullName>
    </submittedName>
</protein>
<dbReference type="SUPFAM" id="SSF52821">
    <property type="entry name" value="Rhodanese/Cell cycle control phosphatase"/>
    <property type="match status" value="2"/>
</dbReference>
<keyword evidence="5" id="KW-1185">Reference proteome</keyword>
<accession>A0ABS0LQE3</accession>
<keyword evidence="1" id="KW-0808">Transferase</keyword>
<name>A0ABS0LQE3_9LACT</name>
<evidence type="ECO:0000313" key="4">
    <source>
        <dbReference type="EMBL" id="MBG9986369.1"/>
    </source>
</evidence>
<dbReference type="RefSeq" id="WP_197115294.1">
    <property type="nucleotide sequence ID" value="NZ_JACBXQ010000003.1"/>
</dbReference>
<proteinExistence type="predicted"/>
<gene>
    <name evidence="4" type="ORF">HZY91_05610</name>
</gene>
<evidence type="ECO:0000256" key="1">
    <source>
        <dbReference type="ARBA" id="ARBA00022679"/>
    </source>
</evidence>
<evidence type="ECO:0000259" key="3">
    <source>
        <dbReference type="PROSITE" id="PS50206"/>
    </source>
</evidence>
<evidence type="ECO:0000256" key="2">
    <source>
        <dbReference type="ARBA" id="ARBA00022737"/>
    </source>
</evidence>
<dbReference type="SMART" id="SM00450">
    <property type="entry name" value="RHOD"/>
    <property type="match status" value="2"/>
</dbReference>
<dbReference type="InterPro" id="IPR001763">
    <property type="entry name" value="Rhodanese-like_dom"/>
</dbReference>
<dbReference type="Pfam" id="PF00581">
    <property type="entry name" value="Rhodanese"/>
    <property type="match status" value="2"/>
</dbReference>
<dbReference type="Proteomes" id="UP000721415">
    <property type="component" value="Unassembled WGS sequence"/>
</dbReference>
<sequence>MNKFFVDVNWLKDHLNESNLVILDMPYGMNEYIKEDDNEKREYNNEHIPRAIKIDKEELQGEDSDLNLYEADKLKDVFLKKGIDCKTLLVVYSDGIIASSRVALAAYWLGVDNVKILLGGINSWKNAGFEVTAEIKSIVPKTDFGCKVPRRPEFLISTPAEVIKEQSENPNFVLANIRSWEEYIGTKSGYPYIKGTGSPLGSVYAKASTDRVNVEYILSEEGNFCDLDQLFTEWKQWGITKDKEVALFCGAGWRAAAIFFILKENGWANIKVYDGGWYQWTKYHNRDPKRYKIQVGSPKTEEGINIIGEE</sequence>
<dbReference type="PROSITE" id="PS50206">
    <property type="entry name" value="RHODANESE_3"/>
    <property type="match status" value="2"/>
</dbReference>
<keyword evidence="2" id="KW-0677">Repeat</keyword>
<dbReference type="InterPro" id="IPR045078">
    <property type="entry name" value="TST/MPST-like"/>
</dbReference>
<dbReference type="EMBL" id="JACBXQ010000003">
    <property type="protein sequence ID" value="MBG9986369.1"/>
    <property type="molecule type" value="Genomic_DNA"/>
</dbReference>
<feature type="domain" description="Rhodanese" evidence="3">
    <location>
        <begin position="226"/>
        <end position="282"/>
    </location>
</feature>
<organism evidence="4 5">
    <name type="scientific">Facklamia lactis</name>
    <dbReference type="NCBI Taxonomy" id="2749967"/>
    <lineage>
        <taxon>Bacteria</taxon>
        <taxon>Bacillati</taxon>
        <taxon>Bacillota</taxon>
        <taxon>Bacilli</taxon>
        <taxon>Lactobacillales</taxon>
        <taxon>Aerococcaceae</taxon>
        <taxon>Facklamia</taxon>
    </lineage>
</organism>
<evidence type="ECO:0000313" key="5">
    <source>
        <dbReference type="Proteomes" id="UP000721415"/>
    </source>
</evidence>
<comment type="caution">
    <text evidence="4">The sequence shown here is derived from an EMBL/GenBank/DDBJ whole genome shotgun (WGS) entry which is preliminary data.</text>
</comment>
<dbReference type="CDD" id="cd01448">
    <property type="entry name" value="TST_Repeat_1"/>
    <property type="match status" value="1"/>
</dbReference>